<feature type="non-terminal residue" evidence="3">
    <location>
        <position position="1"/>
    </location>
</feature>
<keyword evidence="2" id="KW-0472">Membrane</keyword>
<feature type="transmembrane region" description="Helical" evidence="2">
    <location>
        <begin position="88"/>
        <end position="108"/>
    </location>
</feature>
<sequence length="114" mass="12728">AYDVKVKSPRAYTRRGGGGGDDDDRDDEGKKKTSGLAALACLRLPATQRNDSEMTKDLGWKEELRYGFGKDGRTGQGPRWVQRRCCSLYSLAFTALCLLFLLGVGWVYSLTRMQ</sequence>
<protein>
    <submittedName>
        <fullName evidence="3">Uncharacterized protein</fullName>
    </submittedName>
</protein>
<keyword evidence="2" id="KW-1133">Transmembrane helix</keyword>
<evidence type="ECO:0000256" key="1">
    <source>
        <dbReference type="SAM" id="MobiDB-lite"/>
    </source>
</evidence>
<feature type="region of interest" description="Disordered" evidence="1">
    <location>
        <begin position="1"/>
        <end position="32"/>
    </location>
</feature>
<comment type="caution">
    <text evidence="3">The sequence shown here is derived from an EMBL/GenBank/DDBJ whole genome shotgun (WGS) entry which is preliminary data.</text>
</comment>
<evidence type="ECO:0000313" key="3">
    <source>
        <dbReference type="EMBL" id="TQN73074.1"/>
    </source>
</evidence>
<evidence type="ECO:0000313" key="4">
    <source>
        <dbReference type="Proteomes" id="UP000326340"/>
    </source>
</evidence>
<proteinExistence type="predicted"/>
<dbReference type="Proteomes" id="UP000326340">
    <property type="component" value="Unassembled WGS sequence"/>
</dbReference>
<evidence type="ECO:0000256" key="2">
    <source>
        <dbReference type="SAM" id="Phobius"/>
    </source>
</evidence>
<dbReference type="AlphaFoldDB" id="A0A5Q4C3F3"/>
<reference evidence="3 4" key="1">
    <citation type="journal article" date="2019" name="Sci. Rep.">
        <title>Colletotrichum shisoi sp. nov., an anthracnose pathogen of Perilla frutescens in Japan: molecular phylogenetic, morphological and genomic evidence.</title>
        <authorList>
            <person name="Gan P."/>
            <person name="Tsushima A."/>
            <person name="Hiroyama R."/>
            <person name="Narusaka M."/>
            <person name="Takano Y."/>
            <person name="Narusaka Y."/>
            <person name="Kawaradani M."/>
            <person name="Damm U."/>
            <person name="Shirasu K."/>
        </authorList>
    </citation>
    <scope>NUCLEOTIDE SEQUENCE [LARGE SCALE GENOMIC DNA]</scope>
    <source>
        <strain evidence="3 4">PG-2018a</strain>
    </source>
</reference>
<gene>
    <name evidence="3" type="ORF">CSHISOI_02408</name>
</gene>
<name>A0A5Q4C3F3_9PEZI</name>
<keyword evidence="4" id="KW-1185">Reference proteome</keyword>
<accession>A0A5Q4C3F3</accession>
<keyword evidence="2" id="KW-0812">Transmembrane</keyword>
<organism evidence="3 4">
    <name type="scientific">Colletotrichum shisoi</name>
    <dbReference type="NCBI Taxonomy" id="2078593"/>
    <lineage>
        <taxon>Eukaryota</taxon>
        <taxon>Fungi</taxon>
        <taxon>Dikarya</taxon>
        <taxon>Ascomycota</taxon>
        <taxon>Pezizomycotina</taxon>
        <taxon>Sordariomycetes</taxon>
        <taxon>Hypocreomycetidae</taxon>
        <taxon>Glomerellales</taxon>
        <taxon>Glomerellaceae</taxon>
        <taxon>Colletotrichum</taxon>
        <taxon>Colletotrichum destructivum species complex</taxon>
    </lineage>
</organism>
<dbReference type="EMBL" id="PUHP01000122">
    <property type="protein sequence ID" value="TQN73074.1"/>
    <property type="molecule type" value="Genomic_DNA"/>
</dbReference>